<evidence type="ECO:0000313" key="4">
    <source>
        <dbReference type="Proteomes" id="UP000185479"/>
    </source>
</evidence>
<dbReference type="KEGG" id="cfc:CFLV_04370"/>
<dbReference type="RefSeq" id="WP_075729486.1">
    <property type="nucleotide sequence ID" value="NZ_BJNB01000042.1"/>
</dbReference>
<reference evidence="2 4" key="1">
    <citation type="submission" date="2014-08" db="EMBL/GenBank/DDBJ databases">
        <title>Complete genome sequence of Corynebacterium flavescens OJ8(T)(=DSM 20296(T)), isolated from cheese.</title>
        <authorList>
            <person name="Ruckert C."/>
            <person name="Albersmeier A."/>
            <person name="Winkler A."/>
            <person name="Kalinowski J."/>
        </authorList>
    </citation>
    <scope>NUCLEOTIDE SEQUENCE [LARGE SCALE GENOMIC DNA]</scope>
    <source>
        <strain evidence="2 4">OJ8</strain>
    </source>
</reference>
<keyword evidence="4" id="KW-1185">Reference proteome</keyword>
<keyword evidence="1" id="KW-0812">Transmembrane</keyword>
<feature type="transmembrane region" description="Helical" evidence="1">
    <location>
        <begin position="198"/>
        <end position="217"/>
    </location>
</feature>
<dbReference type="Proteomes" id="UP000315353">
    <property type="component" value="Unassembled WGS sequence"/>
</dbReference>
<name>A0A1L7CKW9_CORFL</name>
<dbReference type="EMBL" id="BJNB01000042">
    <property type="protein sequence ID" value="GEB98617.1"/>
    <property type="molecule type" value="Genomic_DNA"/>
</dbReference>
<feature type="transmembrane region" description="Helical" evidence="1">
    <location>
        <begin position="113"/>
        <end position="140"/>
    </location>
</feature>
<accession>A0A1L7CKW9</accession>
<protein>
    <submittedName>
        <fullName evidence="2">Membrane protein</fullName>
    </submittedName>
</protein>
<keyword evidence="1" id="KW-1133">Transmembrane helix</keyword>
<dbReference type="AlphaFoldDB" id="A0A1L7CKW9"/>
<evidence type="ECO:0000313" key="2">
    <source>
        <dbReference type="EMBL" id="APT86494.1"/>
    </source>
</evidence>
<evidence type="ECO:0000313" key="5">
    <source>
        <dbReference type="Proteomes" id="UP000315353"/>
    </source>
</evidence>
<organism evidence="2 4">
    <name type="scientific">Corynebacterium flavescens</name>
    <dbReference type="NCBI Taxonomy" id="28028"/>
    <lineage>
        <taxon>Bacteria</taxon>
        <taxon>Bacillati</taxon>
        <taxon>Actinomycetota</taxon>
        <taxon>Actinomycetes</taxon>
        <taxon>Mycobacteriales</taxon>
        <taxon>Corynebacteriaceae</taxon>
        <taxon>Corynebacterium</taxon>
    </lineage>
</organism>
<evidence type="ECO:0000256" key="1">
    <source>
        <dbReference type="SAM" id="Phobius"/>
    </source>
</evidence>
<evidence type="ECO:0000313" key="3">
    <source>
        <dbReference type="EMBL" id="GEB98617.1"/>
    </source>
</evidence>
<dbReference type="OrthoDB" id="4375110at2"/>
<dbReference type="EMBL" id="CP009246">
    <property type="protein sequence ID" value="APT86494.1"/>
    <property type="molecule type" value="Genomic_DNA"/>
</dbReference>
<dbReference type="GeneID" id="82879949"/>
<keyword evidence="1" id="KW-0472">Membrane</keyword>
<proteinExistence type="predicted"/>
<feature type="transmembrane region" description="Helical" evidence="1">
    <location>
        <begin position="6"/>
        <end position="27"/>
    </location>
</feature>
<dbReference type="Proteomes" id="UP000185479">
    <property type="component" value="Chromosome"/>
</dbReference>
<feature type="transmembrane region" description="Helical" evidence="1">
    <location>
        <begin position="74"/>
        <end position="92"/>
    </location>
</feature>
<feature type="transmembrane region" description="Helical" evidence="1">
    <location>
        <begin position="152"/>
        <end position="177"/>
    </location>
</feature>
<reference evidence="3 5" key="2">
    <citation type="submission" date="2019-06" db="EMBL/GenBank/DDBJ databases">
        <title>Whole genome shotgun sequence of Corynebacterium flavescens NBRC 14136.</title>
        <authorList>
            <person name="Hosoyama A."/>
            <person name="Uohara A."/>
            <person name="Ohji S."/>
            <person name="Ichikawa N."/>
        </authorList>
    </citation>
    <scope>NUCLEOTIDE SEQUENCE [LARGE SCALE GENOMIC DNA]</scope>
    <source>
        <strain evidence="3 5">NBRC 14136</strain>
    </source>
</reference>
<sequence>MLHAVAFALMDSINALLIGVVVALGVILPRGKYKKVAPLLILGDWCGVFALAAVTMVVLDKLKHYVDAFMETPILGLVLIVFGLAAAAMTWLQRDGQSSALTSRLLTPLRSASWLTFATGFVLGAAQSITSGPFFAGLIYLSQVDLSLWLRYVALFLYAALALSLPAMVAIFVGLVRSYPESWAGSLFARVQENKEKVSQVGSYAIAIILVIMGISML</sequence>
<feature type="transmembrane region" description="Helical" evidence="1">
    <location>
        <begin position="39"/>
        <end position="59"/>
    </location>
</feature>
<gene>
    <name evidence="3" type="ORF">CFL01nite_21120</name>
    <name evidence="2" type="ORF">CFLV_04370</name>
</gene>